<evidence type="ECO:0000313" key="1">
    <source>
        <dbReference type="EnsemblPlants" id="KQL13842"/>
    </source>
</evidence>
<dbReference type="AlphaFoldDB" id="K3ZFV2"/>
<reference evidence="1" key="2">
    <citation type="submission" date="2018-08" db="UniProtKB">
        <authorList>
            <consortium name="EnsemblPlants"/>
        </authorList>
    </citation>
    <scope>IDENTIFICATION</scope>
    <source>
        <strain evidence="1">Yugu1</strain>
    </source>
</reference>
<name>K3ZFV2_SETIT</name>
<reference evidence="2" key="1">
    <citation type="journal article" date="2012" name="Nat. Biotechnol.">
        <title>Reference genome sequence of the model plant Setaria.</title>
        <authorList>
            <person name="Bennetzen J.L."/>
            <person name="Schmutz J."/>
            <person name="Wang H."/>
            <person name="Percifield R."/>
            <person name="Hawkins J."/>
            <person name="Pontaroli A.C."/>
            <person name="Estep M."/>
            <person name="Feng L."/>
            <person name="Vaughn J.N."/>
            <person name="Grimwood J."/>
            <person name="Jenkins J."/>
            <person name="Barry K."/>
            <person name="Lindquist E."/>
            <person name="Hellsten U."/>
            <person name="Deshpande S."/>
            <person name="Wang X."/>
            <person name="Wu X."/>
            <person name="Mitros T."/>
            <person name="Triplett J."/>
            <person name="Yang X."/>
            <person name="Ye C.Y."/>
            <person name="Mauro-Herrera M."/>
            <person name="Wang L."/>
            <person name="Li P."/>
            <person name="Sharma M."/>
            <person name="Sharma R."/>
            <person name="Ronald P.C."/>
            <person name="Panaud O."/>
            <person name="Kellogg E.A."/>
            <person name="Brutnell T.P."/>
            <person name="Doust A.N."/>
            <person name="Tuskan G.A."/>
            <person name="Rokhsar D."/>
            <person name="Devos K.M."/>
        </authorList>
    </citation>
    <scope>NUCLEOTIDE SEQUENCE [LARGE SCALE GENOMIC DNA]</scope>
    <source>
        <strain evidence="2">cv. Yugu1</strain>
    </source>
</reference>
<proteinExistence type="predicted"/>
<dbReference type="EMBL" id="AGNK02001488">
    <property type="status" value="NOT_ANNOTATED_CDS"/>
    <property type="molecule type" value="Genomic_DNA"/>
</dbReference>
<protein>
    <submittedName>
        <fullName evidence="1">Uncharacterized protein</fullName>
    </submittedName>
</protein>
<organism evidence="1 2">
    <name type="scientific">Setaria italica</name>
    <name type="common">Foxtail millet</name>
    <name type="synonym">Panicum italicum</name>
    <dbReference type="NCBI Taxonomy" id="4555"/>
    <lineage>
        <taxon>Eukaryota</taxon>
        <taxon>Viridiplantae</taxon>
        <taxon>Streptophyta</taxon>
        <taxon>Embryophyta</taxon>
        <taxon>Tracheophyta</taxon>
        <taxon>Spermatophyta</taxon>
        <taxon>Magnoliopsida</taxon>
        <taxon>Liliopsida</taxon>
        <taxon>Poales</taxon>
        <taxon>Poaceae</taxon>
        <taxon>PACMAD clade</taxon>
        <taxon>Panicoideae</taxon>
        <taxon>Panicodae</taxon>
        <taxon>Paniceae</taxon>
        <taxon>Cenchrinae</taxon>
        <taxon>Setaria</taxon>
    </lineage>
</organism>
<dbReference type="Gramene" id="KQL13842">
    <property type="protein sequence ID" value="KQL13842"/>
    <property type="gene ID" value="SETIT_025454mg"/>
</dbReference>
<dbReference type="InParanoid" id="K3ZFV2"/>
<dbReference type="EnsemblPlants" id="KQL13842">
    <property type="protein sequence ID" value="KQL13842"/>
    <property type="gene ID" value="SETIT_025454mg"/>
</dbReference>
<keyword evidence="2" id="KW-1185">Reference proteome</keyword>
<sequence>MNSSEYIFLNFHLKSSSHIRQTLVLHYRMMQKSLIRSPDFAHWAQKVKKKNREAYS</sequence>
<accession>K3ZFV2</accession>
<dbReference type="Proteomes" id="UP000004995">
    <property type="component" value="Unassembled WGS sequence"/>
</dbReference>
<evidence type="ECO:0000313" key="2">
    <source>
        <dbReference type="Proteomes" id="UP000004995"/>
    </source>
</evidence>
<dbReference type="HOGENOM" id="CLU_3017849_0_0_1"/>